<gene>
    <name evidence="3" type="ORF">K432DRAFT_421119</name>
</gene>
<evidence type="ECO:0000313" key="4">
    <source>
        <dbReference type="Proteomes" id="UP000250266"/>
    </source>
</evidence>
<feature type="region of interest" description="Disordered" evidence="1">
    <location>
        <begin position="135"/>
        <end position="156"/>
    </location>
</feature>
<dbReference type="Proteomes" id="UP000250266">
    <property type="component" value="Unassembled WGS sequence"/>
</dbReference>
<evidence type="ECO:0000256" key="1">
    <source>
        <dbReference type="SAM" id="MobiDB-lite"/>
    </source>
</evidence>
<accession>A0A8E2ELZ2</accession>
<organism evidence="3 4">
    <name type="scientific">Lepidopterella palustris CBS 459.81</name>
    <dbReference type="NCBI Taxonomy" id="1314670"/>
    <lineage>
        <taxon>Eukaryota</taxon>
        <taxon>Fungi</taxon>
        <taxon>Dikarya</taxon>
        <taxon>Ascomycota</taxon>
        <taxon>Pezizomycotina</taxon>
        <taxon>Dothideomycetes</taxon>
        <taxon>Pleosporomycetidae</taxon>
        <taxon>Mytilinidiales</taxon>
        <taxon>Argynnaceae</taxon>
        <taxon>Lepidopterella</taxon>
    </lineage>
</organism>
<proteinExistence type="predicted"/>
<reference evidence="3 4" key="1">
    <citation type="journal article" date="2016" name="Nat. Commun.">
        <title>Ectomycorrhizal ecology is imprinted in the genome of the dominant symbiotic fungus Cenococcum geophilum.</title>
        <authorList>
            <consortium name="DOE Joint Genome Institute"/>
            <person name="Peter M."/>
            <person name="Kohler A."/>
            <person name="Ohm R.A."/>
            <person name="Kuo A."/>
            <person name="Krutzmann J."/>
            <person name="Morin E."/>
            <person name="Arend M."/>
            <person name="Barry K.W."/>
            <person name="Binder M."/>
            <person name="Choi C."/>
            <person name="Clum A."/>
            <person name="Copeland A."/>
            <person name="Grisel N."/>
            <person name="Haridas S."/>
            <person name="Kipfer T."/>
            <person name="LaButti K."/>
            <person name="Lindquist E."/>
            <person name="Lipzen A."/>
            <person name="Maire R."/>
            <person name="Meier B."/>
            <person name="Mihaltcheva S."/>
            <person name="Molinier V."/>
            <person name="Murat C."/>
            <person name="Poggeler S."/>
            <person name="Quandt C.A."/>
            <person name="Sperisen C."/>
            <person name="Tritt A."/>
            <person name="Tisserant E."/>
            <person name="Crous P.W."/>
            <person name="Henrissat B."/>
            <person name="Nehls U."/>
            <person name="Egli S."/>
            <person name="Spatafora J.W."/>
            <person name="Grigoriev I.V."/>
            <person name="Martin F.M."/>
        </authorList>
    </citation>
    <scope>NUCLEOTIDE SEQUENCE [LARGE SCALE GENOMIC DNA]</scope>
    <source>
        <strain evidence="3 4">CBS 459.81</strain>
    </source>
</reference>
<name>A0A8E2ELZ2_9PEZI</name>
<evidence type="ECO:0000313" key="3">
    <source>
        <dbReference type="EMBL" id="OCK86220.1"/>
    </source>
</evidence>
<dbReference type="EMBL" id="KV744807">
    <property type="protein sequence ID" value="OCK86220.1"/>
    <property type="molecule type" value="Genomic_DNA"/>
</dbReference>
<dbReference type="Gene3D" id="2.30.30.140">
    <property type="match status" value="1"/>
</dbReference>
<dbReference type="OrthoDB" id="3937449at2759"/>
<dbReference type="SUPFAM" id="SSF63748">
    <property type="entry name" value="Tudor/PWWP/MBT"/>
    <property type="match status" value="1"/>
</dbReference>
<sequence length="437" mass="49561">MSSAFGFTPETYCLVLSPSTPGPPWPAVIFHEDMLPKDVKRNRPLGFNFPVLLMQKLKFIWVTRGDVADFHPIEVEASPNLGADLLSAYGEVQGPDNPYPPLDYWVAKLLEKQFEAEEIRELESSQESLQYSDALCESPQPQKRKSSPFGVINRTSPRKLPRLDSLTPLAKVRNVKHDLDRISISSSPSPRSPQNRASTERIFDLTFAKQNRSSSWSPPTDLSQGIWNTEAVDDIVTFYIGKPEKPFSVPRKSVDDLGCFRDVKVWETNSGWVMRRPAYQNLNPKNFISIAEYLSVGDFSPRLLDRGTKDVHLENITSPTERQQALIKCAKTWEIAREMLIEELMELLAEKLTALNPWPIHGLLIFAKAVFSVSSTCDADDHIRESISKYLVANLLAIVQEEPSNLYAKFEELPMLHKMVLEMQLEKVDKKLSEKGD</sequence>
<dbReference type="InterPro" id="IPR000313">
    <property type="entry name" value="PWWP_dom"/>
</dbReference>
<evidence type="ECO:0000259" key="2">
    <source>
        <dbReference type="Pfam" id="PF00855"/>
    </source>
</evidence>
<keyword evidence="4" id="KW-1185">Reference proteome</keyword>
<feature type="domain" description="PWWP" evidence="2">
    <location>
        <begin position="22"/>
        <end position="72"/>
    </location>
</feature>
<dbReference type="AlphaFoldDB" id="A0A8E2ELZ2"/>
<dbReference type="Pfam" id="PF00855">
    <property type="entry name" value="PWWP"/>
    <property type="match status" value="1"/>
</dbReference>
<protein>
    <recommendedName>
        <fullName evidence="2">PWWP domain-containing protein</fullName>
    </recommendedName>
</protein>